<gene>
    <name evidence="3" type="ORF">PFI31113_02619</name>
</gene>
<evidence type="ECO:0000313" key="4">
    <source>
        <dbReference type="Proteomes" id="UP000382577"/>
    </source>
</evidence>
<dbReference type="GO" id="GO:0005737">
    <property type="term" value="C:cytoplasm"/>
    <property type="evidence" value="ECO:0007669"/>
    <property type="project" value="TreeGrafter"/>
</dbReference>
<sequence length="362" mass="38704">MYIVVGAGIIGASVAYFLARAGAPVTVIDAGRIAGGTSSASFAWVNSHNKPPRPYHDLNVAGMRAHATLRDQFESAPWWHSGGTLAWEGGNPQTYRAKVATLQDWGYRVRWLDHAEVSALAPDIDIGAIGDAPVAYFPDDGWVDPAVYCQALLAAACERGARLLTHTPVAGLIRRGERVVGVRTEAGEALDADTVVNCTGRWAGQPAFADVQPIPLKPSAGLMAFTPPLAHSIRRVIFSPEVHIRPDGAGRLMICRNDLDLPIDAIASQHLSDAQRLLHAASKILPLLAGVQAEALRVGVRALPADQYPAVGPTPEVPGFYSVITHSGVTLAPFLGEAVADEILHRIARPELATFRPERFRA</sequence>
<dbReference type="Pfam" id="PF01266">
    <property type="entry name" value="DAO"/>
    <property type="match status" value="1"/>
</dbReference>
<protein>
    <submittedName>
        <fullName evidence="3">FAD-dependent oxidoreductase</fullName>
    </submittedName>
</protein>
<dbReference type="Proteomes" id="UP000382577">
    <property type="component" value="Unassembled WGS sequence"/>
</dbReference>
<dbReference type="Gene3D" id="3.50.50.60">
    <property type="entry name" value="FAD/NAD(P)-binding domain"/>
    <property type="match status" value="1"/>
</dbReference>
<dbReference type="SUPFAM" id="SSF51905">
    <property type="entry name" value="FAD/NAD(P)-binding domain"/>
    <property type="match status" value="1"/>
</dbReference>
<dbReference type="PANTHER" id="PTHR13847:SF289">
    <property type="entry name" value="GLYCINE OXIDASE"/>
    <property type="match status" value="1"/>
</dbReference>
<dbReference type="InterPro" id="IPR006076">
    <property type="entry name" value="FAD-dep_OxRdtase"/>
</dbReference>
<reference evidence="3 4" key="1">
    <citation type="submission" date="2019-08" db="EMBL/GenBank/DDBJ databases">
        <authorList>
            <person name="Peeters C."/>
        </authorList>
    </citation>
    <scope>NUCLEOTIDE SEQUENCE [LARGE SCALE GENOMIC DNA]</scope>
    <source>
        <strain evidence="3 4">LMG 31113</strain>
    </source>
</reference>
<dbReference type="AlphaFoldDB" id="A0A5E4VIN5"/>
<feature type="domain" description="FAD dependent oxidoreductase" evidence="2">
    <location>
        <begin position="2"/>
        <end position="341"/>
    </location>
</feature>
<evidence type="ECO:0000256" key="1">
    <source>
        <dbReference type="ARBA" id="ARBA00023002"/>
    </source>
</evidence>
<dbReference type="PANTHER" id="PTHR13847">
    <property type="entry name" value="SARCOSINE DEHYDROGENASE-RELATED"/>
    <property type="match status" value="1"/>
</dbReference>
<keyword evidence="1" id="KW-0560">Oxidoreductase</keyword>
<dbReference type="GO" id="GO:0016491">
    <property type="term" value="F:oxidoreductase activity"/>
    <property type="evidence" value="ECO:0007669"/>
    <property type="project" value="UniProtKB-KW"/>
</dbReference>
<accession>A0A5E4VIN5</accession>
<dbReference type="EMBL" id="CABPRW010000005">
    <property type="protein sequence ID" value="VVE11259.1"/>
    <property type="molecule type" value="Genomic_DNA"/>
</dbReference>
<dbReference type="InterPro" id="IPR036188">
    <property type="entry name" value="FAD/NAD-bd_sf"/>
</dbReference>
<proteinExistence type="predicted"/>
<organism evidence="3 4">
    <name type="scientific">Pandoraea fibrosis</name>
    <dbReference type="NCBI Taxonomy" id="1891094"/>
    <lineage>
        <taxon>Bacteria</taxon>
        <taxon>Pseudomonadati</taxon>
        <taxon>Pseudomonadota</taxon>
        <taxon>Betaproteobacteria</taxon>
        <taxon>Burkholderiales</taxon>
        <taxon>Burkholderiaceae</taxon>
        <taxon>Pandoraea</taxon>
    </lineage>
</organism>
<dbReference type="RefSeq" id="WP_150599820.1">
    <property type="nucleotide sequence ID" value="NZ_CABPRW010000005.1"/>
</dbReference>
<dbReference type="Gene3D" id="3.30.9.10">
    <property type="entry name" value="D-Amino Acid Oxidase, subunit A, domain 2"/>
    <property type="match status" value="1"/>
</dbReference>
<dbReference type="OrthoDB" id="8713780at2"/>
<name>A0A5E4VIN5_9BURK</name>
<evidence type="ECO:0000313" key="3">
    <source>
        <dbReference type="EMBL" id="VVE11259.1"/>
    </source>
</evidence>
<evidence type="ECO:0000259" key="2">
    <source>
        <dbReference type="Pfam" id="PF01266"/>
    </source>
</evidence>